<organism evidence="2 3">
    <name type="scientific">Corynebacterium xerosis</name>
    <dbReference type="NCBI Taxonomy" id="1725"/>
    <lineage>
        <taxon>Bacteria</taxon>
        <taxon>Bacillati</taxon>
        <taxon>Actinomycetota</taxon>
        <taxon>Actinomycetes</taxon>
        <taxon>Mycobacteriales</taxon>
        <taxon>Corynebacteriaceae</taxon>
        <taxon>Corynebacterium</taxon>
    </lineage>
</organism>
<accession>A0A2N6T2D1</accession>
<keyword evidence="1" id="KW-0812">Transmembrane</keyword>
<keyword evidence="1" id="KW-0472">Membrane</keyword>
<sequence>MSCAAASTRSADTMHCRRATIHRAAMMGTIGGFAVLTGWSYLAPSTPTSLAQLEAISWMPMPAQGMLWIIAGLLAWTAIPFRRVQPLAIGFVGSLTVAWAVSFATSILLSDVTRAWVSAKNYGAIAALIALHATAPVRGGTVKEVIVYDLGPGDPDHGRG</sequence>
<keyword evidence="1" id="KW-1133">Transmembrane helix</keyword>
<feature type="transmembrane region" description="Helical" evidence="1">
    <location>
        <begin position="63"/>
        <end position="81"/>
    </location>
</feature>
<evidence type="ECO:0000313" key="2">
    <source>
        <dbReference type="EMBL" id="PMC63442.1"/>
    </source>
</evidence>
<name>A0A2N6T2D1_9CORY</name>
<protein>
    <submittedName>
        <fullName evidence="2">Uncharacterized protein</fullName>
    </submittedName>
</protein>
<evidence type="ECO:0000256" key="1">
    <source>
        <dbReference type="SAM" id="Phobius"/>
    </source>
</evidence>
<gene>
    <name evidence="2" type="ORF">CJ204_01065</name>
</gene>
<dbReference type="AlphaFoldDB" id="A0A2N6T2D1"/>
<comment type="caution">
    <text evidence="2">The sequence shown here is derived from an EMBL/GenBank/DDBJ whole genome shotgun (WGS) entry which is preliminary data.</text>
</comment>
<proteinExistence type="predicted"/>
<evidence type="ECO:0000313" key="3">
    <source>
        <dbReference type="Proteomes" id="UP000235363"/>
    </source>
</evidence>
<dbReference type="EMBL" id="PNHF01000001">
    <property type="protein sequence ID" value="PMC63442.1"/>
    <property type="molecule type" value="Genomic_DNA"/>
</dbReference>
<reference evidence="2 3" key="1">
    <citation type="submission" date="2017-09" db="EMBL/GenBank/DDBJ databases">
        <title>Bacterial strain isolated from the female urinary microbiota.</title>
        <authorList>
            <person name="Thomas-White K."/>
            <person name="Kumar N."/>
            <person name="Forster S."/>
            <person name="Putonti C."/>
            <person name="Lawley T."/>
            <person name="Wolfe A.J."/>
        </authorList>
    </citation>
    <scope>NUCLEOTIDE SEQUENCE [LARGE SCALE GENOMIC DNA]</scope>
    <source>
        <strain evidence="2 3">UMB0908</strain>
    </source>
</reference>
<feature type="transmembrane region" description="Helical" evidence="1">
    <location>
        <begin position="24"/>
        <end position="43"/>
    </location>
</feature>
<dbReference type="Proteomes" id="UP000235363">
    <property type="component" value="Unassembled WGS sequence"/>
</dbReference>
<feature type="transmembrane region" description="Helical" evidence="1">
    <location>
        <begin position="88"/>
        <end position="109"/>
    </location>
</feature>